<sequence>MKSFSPQASWSKYVILLYPEEYGLGQRDTVKARNPATLAYPGWVV</sequence>
<evidence type="ECO:0000313" key="1">
    <source>
        <dbReference type="EMBL" id="MCE0744228.1"/>
    </source>
</evidence>
<proteinExistence type="predicted"/>
<dbReference type="Proteomes" id="UP001521074">
    <property type="component" value="Unassembled WGS sequence"/>
</dbReference>
<accession>A0ABS8VVZ6</accession>
<organism evidence="1 2">
    <name type="scientific">Acetobacter sicerae</name>
    <dbReference type="NCBI Taxonomy" id="85325"/>
    <lineage>
        <taxon>Bacteria</taxon>
        <taxon>Pseudomonadati</taxon>
        <taxon>Pseudomonadota</taxon>
        <taxon>Alphaproteobacteria</taxon>
        <taxon>Acetobacterales</taxon>
        <taxon>Acetobacteraceae</taxon>
        <taxon>Acetobacter</taxon>
    </lineage>
</organism>
<reference evidence="1 2" key="1">
    <citation type="submission" date="2021-12" db="EMBL/GenBank/DDBJ databases">
        <title>Genome sequence of Acetobacter sicerae DmPark20a_162.</title>
        <authorList>
            <person name="Chaston J.M."/>
        </authorList>
    </citation>
    <scope>NUCLEOTIDE SEQUENCE [LARGE SCALE GENOMIC DNA]</scope>
    <source>
        <strain evidence="1 2">DmPark20a_162</strain>
    </source>
</reference>
<comment type="caution">
    <text evidence="1">The sequence shown here is derived from an EMBL/GenBank/DDBJ whole genome shotgun (WGS) entry which is preliminary data.</text>
</comment>
<protein>
    <submittedName>
        <fullName evidence="1">Uncharacterized protein</fullName>
    </submittedName>
</protein>
<dbReference type="EMBL" id="JAJSOJ010000030">
    <property type="protein sequence ID" value="MCE0744228.1"/>
    <property type="molecule type" value="Genomic_DNA"/>
</dbReference>
<gene>
    <name evidence="1" type="ORF">LWC05_10080</name>
</gene>
<keyword evidence="2" id="KW-1185">Reference proteome</keyword>
<name>A0ABS8VVZ6_9PROT</name>
<evidence type="ECO:0000313" key="2">
    <source>
        <dbReference type="Proteomes" id="UP001521074"/>
    </source>
</evidence>
<dbReference type="RefSeq" id="WP_232877935.1">
    <property type="nucleotide sequence ID" value="NZ_JAJSOJ010000030.1"/>
</dbReference>